<proteinExistence type="predicted"/>
<dbReference type="Proteomes" id="UP000095286">
    <property type="component" value="Unplaced"/>
</dbReference>
<organism evidence="1 2">
    <name type="scientific">Rhabditophanes sp. KR3021</name>
    <dbReference type="NCBI Taxonomy" id="114890"/>
    <lineage>
        <taxon>Eukaryota</taxon>
        <taxon>Metazoa</taxon>
        <taxon>Ecdysozoa</taxon>
        <taxon>Nematoda</taxon>
        <taxon>Chromadorea</taxon>
        <taxon>Rhabditida</taxon>
        <taxon>Tylenchina</taxon>
        <taxon>Panagrolaimomorpha</taxon>
        <taxon>Strongyloidoidea</taxon>
        <taxon>Alloionematidae</taxon>
        <taxon>Rhabditophanes</taxon>
    </lineage>
</organism>
<dbReference type="WBParaSite" id="RSKR_0000617600.1">
    <property type="protein sequence ID" value="RSKR_0000617600.1"/>
    <property type="gene ID" value="RSKR_0000617600"/>
</dbReference>
<name>A0AC35TZR4_9BILA</name>
<accession>A0AC35TZR4</accession>
<evidence type="ECO:0000313" key="2">
    <source>
        <dbReference type="WBParaSite" id="RSKR_0000617600.1"/>
    </source>
</evidence>
<reference evidence="2" key="1">
    <citation type="submission" date="2016-11" db="UniProtKB">
        <authorList>
            <consortium name="WormBaseParasite"/>
        </authorList>
    </citation>
    <scope>IDENTIFICATION</scope>
    <source>
        <strain evidence="2">KR3021</strain>
    </source>
</reference>
<sequence>MASNIVKSASERALKYVSGASRIKLQDLRDNPGARVQGRQLKKAHNQMGHTIGELQQAAKPPLGWIWGDFHRPWHRMFPGEEHFNGDVNLRKEYPPLALIELQRLIDLGWIDVGERIDITTLCNTKRFRCDPGQRQYGVQLNDEGCEAFVAKVNLEVQWADEAVIAAVEKAGGTITTAFYDLGALECAVNPKKWFESGKPIPPRKAPPQSLMEYYTNPKNRGYLADPKAVQEDREELAAKYGYVLQESVGQVKETKKPNQIFVGIDSGSIVSLADKKIFAPKDETLKAYYKNDFMADWQY</sequence>
<protein>
    <submittedName>
        <fullName evidence="2">39S ribosomal protein L15, mitochondrial</fullName>
    </submittedName>
</protein>
<evidence type="ECO:0000313" key="1">
    <source>
        <dbReference type="Proteomes" id="UP000095286"/>
    </source>
</evidence>